<dbReference type="Proteomes" id="UP001362999">
    <property type="component" value="Unassembled WGS sequence"/>
</dbReference>
<reference evidence="1 2" key="1">
    <citation type="journal article" date="2024" name="J Genomics">
        <title>Draft genome sequencing and assembly of Favolaschia claudopus CIRM-BRFM 2984 isolated from oak limbs.</title>
        <authorList>
            <person name="Navarro D."/>
            <person name="Drula E."/>
            <person name="Chaduli D."/>
            <person name="Cazenave R."/>
            <person name="Ahrendt S."/>
            <person name="Wang J."/>
            <person name="Lipzen A."/>
            <person name="Daum C."/>
            <person name="Barry K."/>
            <person name="Grigoriev I.V."/>
            <person name="Favel A."/>
            <person name="Rosso M.N."/>
            <person name="Martin F."/>
        </authorList>
    </citation>
    <scope>NUCLEOTIDE SEQUENCE [LARGE SCALE GENOMIC DNA]</scope>
    <source>
        <strain evidence="1 2">CIRM-BRFM 2984</strain>
    </source>
</reference>
<organism evidence="1 2">
    <name type="scientific">Favolaschia claudopus</name>
    <dbReference type="NCBI Taxonomy" id="2862362"/>
    <lineage>
        <taxon>Eukaryota</taxon>
        <taxon>Fungi</taxon>
        <taxon>Dikarya</taxon>
        <taxon>Basidiomycota</taxon>
        <taxon>Agaricomycotina</taxon>
        <taxon>Agaricomycetes</taxon>
        <taxon>Agaricomycetidae</taxon>
        <taxon>Agaricales</taxon>
        <taxon>Marasmiineae</taxon>
        <taxon>Mycenaceae</taxon>
        <taxon>Favolaschia</taxon>
    </lineage>
</organism>
<dbReference type="EMBL" id="JAWWNJ010000007">
    <property type="protein sequence ID" value="KAK7052785.1"/>
    <property type="molecule type" value="Genomic_DNA"/>
</dbReference>
<sequence length="182" mass="21281">MEDSSTYNYSFHGDHMEAITIVAATKYRRARRALIKLRGEEECTAYRELEDEHIRLDQDEEPDTAARARLGVVGARTSKKDRKGRAMASASRRKMSWIWTQGGGPDAEDEELVDAVRVEWSRAKARKDRWVEEVDLLREEMRRVLRFLEWRAIWWEEKRAVSRTVTADVRAGLQAYAARQPR</sequence>
<accession>A0AAW0DPS6</accession>
<name>A0AAW0DPS6_9AGAR</name>
<proteinExistence type="predicted"/>
<gene>
    <name evidence="1" type="ORF">R3P38DRAFT_2763119</name>
</gene>
<comment type="caution">
    <text evidence="1">The sequence shown here is derived from an EMBL/GenBank/DDBJ whole genome shotgun (WGS) entry which is preliminary data.</text>
</comment>
<evidence type="ECO:0000313" key="1">
    <source>
        <dbReference type="EMBL" id="KAK7052785.1"/>
    </source>
</evidence>
<dbReference type="AlphaFoldDB" id="A0AAW0DPS6"/>
<keyword evidence="2" id="KW-1185">Reference proteome</keyword>
<evidence type="ECO:0000313" key="2">
    <source>
        <dbReference type="Proteomes" id="UP001362999"/>
    </source>
</evidence>
<protein>
    <submittedName>
        <fullName evidence="1">Uncharacterized protein</fullName>
    </submittedName>
</protein>